<proteinExistence type="predicted"/>
<protein>
    <submittedName>
        <fullName evidence="1">Uncharacterized protein</fullName>
    </submittedName>
</protein>
<name>A0ABR2LSS5_9ASPA</name>
<dbReference type="InterPro" id="IPR037381">
    <property type="entry name" value="RFWD3"/>
</dbReference>
<dbReference type="PANTHER" id="PTHR16047:SF7">
    <property type="entry name" value="E3 UBIQUITIN-PROTEIN LIGASE RFWD3"/>
    <property type="match status" value="1"/>
</dbReference>
<dbReference type="PANTHER" id="PTHR16047">
    <property type="entry name" value="RFWD3 PROTEIN"/>
    <property type="match status" value="1"/>
</dbReference>
<keyword evidence="2" id="KW-1185">Reference proteome</keyword>
<sequence>MRTLFVANISFGQDQLPVDGARVLGMDASSQILIVSGKKPGHGGEHILSKSLTMFGQFYSSFWSFFHFHSVHMITQQRSENRYVEFPFTKNGMLMMFDIRQTARCVESMEGLSRFPIHTICSLQPNHCSRKVLTASSAGPCLWDASGCGERDVLKTTDLRAWLQNSYKFGVGKHHLHQIYRRKPHLAQFTVVVDKELGLGRQERKEITRVVKLVILPASHKLLFSLSSRPLADYRADTRPNDDEGRSR</sequence>
<evidence type="ECO:0000313" key="1">
    <source>
        <dbReference type="EMBL" id="KAK8948077.1"/>
    </source>
</evidence>
<comment type="caution">
    <text evidence="1">The sequence shown here is derived from an EMBL/GenBank/DDBJ whole genome shotgun (WGS) entry which is preliminary data.</text>
</comment>
<accession>A0ABR2LSS5</accession>
<evidence type="ECO:0000313" key="2">
    <source>
        <dbReference type="Proteomes" id="UP001412067"/>
    </source>
</evidence>
<reference evidence="1 2" key="1">
    <citation type="journal article" date="2022" name="Nat. Plants">
        <title>Genomes of leafy and leafless Platanthera orchids illuminate the evolution of mycoheterotrophy.</title>
        <authorList>
            <person name="Li M.H."/>
            <person name="Liu K.W."/>
            <person name="Li Z."/>
            <person name="Lu H.C."/>
            <person name="Ye Q.L."/>
            <person name="Zhang D."/>
            <person name="Wang J.Y."/>
            <person name="Li Y.F."/>
            <person name="Zhong Z.M."/>
            <person name="Liu X."/>
            <person name="Yu X."/>
            <person name="Liu D.K."/>
            <person name="Tu X.D."/>
            <person name="Liu B."/>
            <person name="Hao Y."/>
            <person name="Liao X.Y."/>
            <person name="Jiang Y.T."/>
            <person name="Sun W.H."/>
            <person name="Chen J."/>
            <person name="Chen Y.Q."/>
            <person name="Ai Y."/>
            <person name="Zhai J.W."/>
            <person name="Wu S.S."/>
            <person name="Zhou Z."/>
            <person name="Hsiao Y.Y."/>
            <person name="Wu W.L."/>
            <person name="Chen Y.Y."/>
            <person name="Lin Y.F."/>
            <person name="Hsu J.L."/>
            <person name="Li C.Y."/>
            <person name="Wang Z.W."/>
            <person name="Zhao X."/>
            <person name="Zhong W.Y."/>
            <person name="Ma X.K."/>
            <person name="Ma L."/>
            <person name="Huang J."/>
            <person name="Chen G.Z."/>
            <person name="Huang M.Z."/>
            <person name="Huang L."/>
            <person name="Peng D.H."/>
            <person name="Luo Y.B."/>
            <person name="Zou S.Q."/>
            <person name="Chen S.P."/>
            <person name="Lan S."/>
            <person name="Tsai W.C."/>
            <person name="Van de Peer Y."/>
            <person name="Liu Z.J."/>
        </authorList>
    </citation>
    <scope>NUCLEOTIDE SEQUENCE [LARGE SCALE GENOMIC DNA]</scope>
    <source>
        <strain evidence="1">Lor288</strain>
    </source>
</reference>
<dbReference type="Proteomes" id="UP001412067">
    <property type="component" value="Unassembled WGS sequence"/>
</dbReference>
<dbReference type="EMBL" id="JBBWWR010000016">
    <property type="protein sequence ID" value="KAK8948077.1"/>
    <property type="molecule type" value="Genomic_DNA"/>
</dbReference>
<gene>
    <name evidence="1" type="ORF">KSP40_PGU013164</name>
</gene>
<organism evidence="1 2">
    <name type="scientific">Platanthera guangdongensis</name>
    <dbReference type="NCBI Taxonomy" id="2320717"/>
    <lineage>
        <taxon>Eukaryota</taxon>
        <taxon>Viridiplantae</taxon>
        <taxon>Streptophyta</taxon>
        <taxon>Embryophyta</taxon>
        <taxon>Tracheophyta</taxon>
        <taxon>Spermatophyta</taxon>
        <taxon>Magnoliopsida</taxon>
        <taxon>Liliopsida</taxon>
        <taxon>Asparagales</taxon>
        <taxon>Orchidaceae</taxon>
        <taxon>Orchidoideae</taxon>
        <taxon>Orchideae</taxon>
        <taxon>Orchidinae</taxon>
        <taxon>Platanthera</taxon>
    </lineage>
</organism>